<evidence type="ECO:0000256" key="1">
    <source>
        <dbReference type="SAM" id="MobiDB-lite"/>
    </source>
</evidence>
<dbReference type="Proteomes" id="UP001233999">
    <property type="component" value="Unassembled WGS sequence"/>
</dbReference>
<reference evidence="2" key="2">
    <citation type="submission" date="2023-05" db="EMBL/GenBank/DDBJ databases">
        <authorList>
            <person name="Fouks B."/>
        </authorList>
    </citation>
    <scope>NUCLEOTIDE SEQUENCE</scope>
    <source>
        <strain evidence="2">Stay&amp;Tobe</strain>
        <tissue evidence="2">Testes</tissue>
    </source>
</reference>
<keyword evidence="3" id="KW-1185">Reference proteome</keyword>
<dbReference type="AlphaFoldDB" id="A0AAD7ZS52"/>
<comment type="caution">
    <text evidence="2">The sequence shown here is derived from an EMBL/GenBank/DDBJ whole genome shotgun (WGS) entry which is preliminary data.</text>
</comment>
<sequence length="247" mass="27498">CNSEAIMSRDEVNIRQHRSRLLQLAESTSSGSKSGGKRRGYSNAQLLRSNGGPKYDASCFRSWCGRIQVILRTSNTSCSRIAGTAEVAPRVQWSRPSRQPRLLKQVLTPRTSRIPNLLAQGSRKCLLLVDIRITPTEVEVSTPRLPSHRHPPSPSRVSPGNPSEVMAVAVAEWAEVISLPARDLDGGRAKNRSYNHPRQDSRRVQVLAPTAAKLGAPLIKLRNSNPSLLNIEVIYHRRRSLRTWPPQ</sequence>
<evidence type="ECO:0000313" key="3">
    <source>
        <dbReference type="Proteomes" id="UP001233999"/>
    </source>
</evidence>
<feature type="non-terminal residue" evidence="2">
    <location>
        <position position="247"/>
    </location>
</feature>
<feature type="non-terminal residue" evidence="2">
    <location>
        <position position="1"/>
    </location>
</feature>
<feature type="region of interest" description="Disordered" evidence="1">
    <location>
        <begin position="24"/>
        <end position="47"/>
    </location>
</feature>
<organism evidence="2 3">
    <name type="scientific">Diploptera punctata</name>
    <name type="common">Pacific beetle cockroach</name>
    <dbReference type="NCBI Taxonomy" id="6984"/>
    <lineage>
        <taxon>Eukaryota</taxon>
        <taxon>Metazoa</taxon>
        <taxon>Ecdysozoa</taxon>
        <taxon>Arthropoda</taxon>
        <taxon>Hexapoda</taxon>
        <taxon>Insecta</taxon>
        <taxon>Pterygota</taxon>
        <taxon>Neoptera</taxon>
        <taxon>Polyneoptera</taxon>
        <taxon>Dictyoptera</taxon>
        <taxon>Blattodea</taxon>
        <taxon>Blaberoidea</taxon>
        <taxon>Blaberidae</taxon>
        <taxon>Diplopterinae</taxon>
        <taxon>Diploptera</taxon>
    </lineage>
</organism>
<name>A0AAD7ZS52_DIPPU</name>
<accession>A0AAD7ZS52</accession>
<proteinExistence type="predicted"/>
<feature type="region of interest" description="Disordered" evidence="1">
    <location>
        <begin position="139"/>
        <end position="161"/>
    </location>
</feature>
<reference evidence="2" key="1">
    <citation type="journal article" date="2023" name="IScience">
        <title>Live-bearing cockroach genome reveals convergent evolutionary mechanisms linked to viviparity in insects and beyond.</title>
        <authorList>
            <person name="Fouks B."/>
            <person name="Harrison M.C."/>
            <person name="Mikhailova A.A."/>
            <person name="Marchal E."/>
            <person name="English S."/>
            <person name="Carruthers M."/>
            <person name="Jennings E.C."/>
            <person name="Chiamaka E.L."/>
            <person name="Frigard R.A."/>
            <person name="Pippel M."/>
            <person name="Attardo G.M."/>
            <person name="Benoit J.B."/>
            <person name="Bornberg-Bauer E."/>
            <person name="Tobe S.S."/>
        </authorList>
    </citation>
    <scope>NUCLEOTIDE SEQUENCE</scope>
    <source>
        <strain evidence="2">Stay&amp;Tobe</strain>
    </source>
</reference>
<protein>
    <submittedName>
        <fullName evidence="2">Uncharacterized protein</fullName>
    </submittedName>
</protein>
<gene>
    <name evidence="2" type="ORF">L9F63_002486</name>
</gene>
<evidence type="ECO:0000313" key="2">
    <source>
        <dbReference type="EMBL" id="KAJ9585696.1"/>
    </source>
</evidence>
<dbReference type="EMBL" id="JASPKZ010007251">
    <property type="protein sequence ID" value="KAJ9585696.1"/>
    <property type="molecule type" value="Genomic_DNA"/>
</dbReference>